<name>A0A0B7BUM5_9EUPU</name>
<protein>
    <submittedName>
        <fullName evidence="2">Uncharacterized protein</fullName>
    </submittedName>
</protein>
<gene>
    <name evidence="2" type="primary">ORF210200</name>
    <name evidence="1" type="synonym">ORF210177</name>
</gene>
<reference evidence="2" key="1">
    <citation type="submission" date="2014-12" db="EMBL/GenBank/DDBJ databases">
        <title>Insight into the proteome of Arion vulgaris.</title>
        <authorList>
            <person name="Aradska J."/>
            <person name="Bulat T."/>
            <person name="Smidak R."/>
            <person name="Sarate P."/>
            <person name="Gangsoo J."/>
            <person name="Sialana F."/>
            <person name="Bilban M."/>
            <person name="Lubec G."/>
        </authorList>
    </citation>
    <scope>NUCLEOTIDE SEQUENCE</scope>
    <source>
        <tissue evidence="2">Skin</tissue>
    </source>
</reference>
<dbReference type="EMBL" id="HACG01049192">
    <property type="protein sequence ID" value="CEK96057.1"/>
    <property type="molecule type" value="Transcribed_RNA"/>
</dbReference>
<organism evidence="2">
    <name type="scientific">Arion vulgaris</name>
    <dbReference type="NCBI Taxonomy" id="1028688"/>
    <lineage>
        <taxon>Eukaryota</taxon>
        <taxon>Metazoa</taxon>
        <taxon>Spiralia</taxon>
        <taxon>Lophotrochozoa</taxon>
        <taxon>Mollusca</taxon>
        <taxon>Gastropoda</taxon>
        <taxon>Heterobranchia</taxon>
        <taxon>Euthyneura</taxon>
        <taxon>Panpulmonata</taxon>
        <taxon>Eupulmonata</taxon>
        <taxon>Stylommatophora</taxon>
        <taxon>Helicina</taxon>
        <taxon>Arionoidea</taxon>
        <taxon>Arionidae</taxon>
        <taxon>Arion</taxon>
    </lineage>
</organism>
<evidence type="ECO:0000313" key="1">
    <source>
        <dbReference type="EMBL" id="CEK96057.1"/>
    </source>
</evidence>
<proteinExistence type="predicted"/>
<sequence>MINLCTASAKVVSHVKKNGKATSVSLTNHSLPDWVVRKEKQKKIFLTSYAGQCSAC</sequence>
<dbReference type="EMBL" id="HACG01049196">
    <property type="protein sequence ID" value="CEK96061.1"/>
    <property type="molecule type" value="Transcribed_RNA"/>
</dbReference>
<evidence type="ECO:0000313" key="2">
    <source>
        <dbReference type="EMBL" id="CEK96061.1"/>
    </source>
</evidence>
<accession>A0A0B7BUM5</accession>
<dbReference type="AlphaFoldDB" id="A0A0B7BUM5"/>